<dbReference type="InterPro" id="IPR004178">
    <property type="entry name" value="CaM-bd_dom"/>
</dbReference>
<evidence type="ECO:0000256" key="3">
    <source>
        <dbReference type="ARBA" id="ARBA00022692"/>
    </source>
</evidence>
<keyword evidence="4 9" id="KW-1133">Transmembrane helix</keyword>
<dbReference type="WBParaSite" id="jg5328">
    <property type="protein sequence ID" value="jg5328"/>
    <property type="gene ID" value="jg5328"/>
</dbReference>
<evidence type="ECO:0000256" key="2">
    <source>
        <dbReference type="ARBA" id="ARBA00022448"/>
    </source>
</evidence>
<comment type="subcellular location">
    <subcellularLocation>
        <location evidence="1">Membrane</location>
        <topology evidence="1">Multi-pass membrane protein</topology>
    </subcellularLocation>
</comment>
<evidence type="ECO:0000256" key="6">
    <source>
        <dbReference type="ARBA" id="ARBA00023136"/>
    </source>
</evidence>
<organism evidence="11 12">
    <name type="scientific">Ditylenchus dipsaci</name>
    <dbReference type="NCBI Taxonomy" id="166011"/>
    <lineage>
        <taxon>Eukaryota</taxon>
        <taxon>Metazoa</taxon>
        <taxon>Ecdysozoa</taxon>
        <taxon>Nematoda</taxon>
        <taxon>Chromadorea</taxon>
        <taxon>Rhabditida</taxon>
        <taxon>Tylenchina</taxon>
        <taxon>Tylenchomorpha</taxon>
        <taxon>Sphaerularioidea</taxon>
        <taxon>Anguinidae</taxon>
        <taxon>Anguininae</taxon>
        <taxon>Ditylenchus</taxon>
    </lineage>
</organism>
<keyword evidence="3 9" id="KW-0812">Transmembrane</keyword>
<dbReference type="PANTHER" id="PTHR10153">
    <property type="entry name" value="SMALL CONDUCTANCE CALCIUM-ACTIVATED POTASSIUM CHANNEL"/>
    <property type="match status" value="1"/>
</dbReference>
<keyword evidence="11" id="KW-1185">Reference proteome</keyword>
<sequence length="587" mass="65821">MTTTIPVDTWEMRDRRGSSIHEVSADFLRLNGSRQQFRSHDSVESNQAGNRSTHPVITVEDASTAIRGLDLGSPGNQHKLSIASSAVLIDSNHSSLEKSTNQENGGYPPSVTFATVGLCPPGAYLTTSGSNGGLGGAGNVSQHTSSACFKRNNSRYGVPIDESAVKMLYKIRSQRLNTRVRITDRCLLTAMIGIVLMVLDTEISSQQIWGITKAHPISLLLRSCVVLSTVTLLIEIVHFHVNEILLELVDCGADDFRVVLRTRRVVQFLAEFSLCSLCPLPFTGTVEWSFIEPSMNRFRDGDREGFREGHLYSMRDVPVDVLLSLLMLSRVYLVGRFMVLHSKQFQDASTRTLAALNRIQVNFVFVMKTVLDQRPILFLSSFLAIFWLITSWTFAQSITFNGNGYGDIVPKTLAGKLIAVLVGIFGAIMSSILIAVISRKILLSQGQRNVNNFMNDSRLIQKHKNAAARVLQKTWHIYRCLQANDTPDHLLRRHQRKFLDAIHQFRRIKNKIRVFNEDSSHSFQQMNRLMTEMHTSMQRLVSAQEEMRAQIEVLQRAMRNHFTHANSLPTDDGSAGIQPGLPANTNR</sequence>
<reference evidence="12" key="1">
    <citation type="submission" date="2022-11" db="UniProtKB">
        <authorList>
            <consortium name="WormBaseParasite"/>
        </authorList>
    </citation>
    <scope>IDENTIFICATION</scope>
</reference>
<keyword evidence="7" id="KW-0407">Ion channel</keyword>
<keyword evidence="5" id="KW-0406">Ion transport</keyword>
<dbReference type="Pfam" id="PF03530">
    <property type="entry name" value="SK_channel"/>
    <property type="match status" value="1"/>
</dbReference>
<evidence type="ECO:0000259" key="10">
    <source>
        <dbReference type="SMART" id="SM01053"/>
    </source>
</evidence>
<dbReference type="GO" id="GO:0005516">
    <property type="term" value="F:calmodulin binding"/>
    <property type="evidence" value="ECO:0007669"/>
    <property type="project" value="InterPro"/>
</dbReference>
<dbReference type="Gene3D" id="1.10.287.70">
    <property type="match status" value="2"/>
</dbReference>
<name>A0A915ECV6_9BILA</name>
<feature type="region of interest" description="Disordered" evidence="8">
    <location>
        <begin position="564"/>
        <end position="587"/>
    </location>
</feature>
<evidence type="ECO:0000256" key="4">
    <source>
        <dbReference type="ARBA" id="ARBA00022989"/>
    </source>
</evidence>
<proteinExistence type="predicted"/>
<dbReference type="InterPro" id="IPR013099">
    <property type="entry name" value="K_chnl_dom"/>
</dbReference>
<keyword evidence="2" id="KW-0813">Transport</keyword>
<dbReference type="GO" id="GO:0016020">
    <property type="term" value="C:membrane"/>
    <property type="evidence" value="ECO:0007669"/>
    <property type="project" value="UniProtKB-SubCell"/>
</dbReference>
<dbReference type="SMART" id="SM01053">
    <property type="entry name" value="CaMBD"/>
    <property type="match status" value="1"/>
</dbReference>
<dbReference type="SUPFAM" id="SSF81327">
    <property type="entry name" value="Small-conductance potassium channel"/>
    <property type="match status" value="1"/>
</dbReference>
<feature type="domain" description="Calmodulin-binding" evidence="10">
    <location>
        <begin position="456"/>
        <end position="530"/>
    </location>
</feature>
<evidence type="ECO:0000256" key="8">
    <source>
        <dbReference type="SAM" id="MobiDB-lite"/>
    </source>
</evidence>
<dbReference type="SUPFAM" id="SSF81324">
    <property type="entry name" value="Voltage-gated potassium channels"/>
    <property type="match status" value="1"/>
</dbReference>
<evidence type="ECO:0000313" key="12">
    <source>
        <dbReference type="WBParaSite" id="jg5328"/>
    </source>
</evidence>
<keyword evidence="6 9" id="KW-0472">Membrane</keyword>
<dbReference type="GO" id="GO:0016286">
    <property type="term" value="F:small conductance calcium-activated potassium channel activity"/>
    <property type="evidence" value="ECO:0007669"/>
    <property type="project" value="InterPro"/>
</dbReference>
<dbReference type="InterPro" id="IPR015449">
    <property type="entry name" value="K_chnl_Ca-activ_SK"/>
</dbReference>
<evidence type="ECO:0000256" key="1">
    <source>
        <dbReference type="ARBA" id="ARBA00004141"/>
    </source>
</evidence>
<dbReference type="Pfam" id="PF07885">
    <property type="entry name" value="Ion_trans_2"/>
    <property type="match status" value="1"/>
</dbReference>
<dbReference type="Pfam" id="PF02888">
    <property type="entry name" value="CaMBD"/>
    <property type="match status" value="1"/>
</dbReference>
<dbReference type="InterPro" id="IPR036122">
    <property type="entry name" value="CaM-bd_dom_sf"/>
</dbReference>
<dbReference type="AlphaFoldDB" id="A0A915ECV6"/>
<evidence type="ECO:0000256" key="5">
    <source>
        <dbReference type="ARBA" id="ARBA00023065"/>
    </source>
</evidence>
<evidence type="ECO:0000313" key="11">
    <source>
        <dbReference type="Proteomes" id="UP000887574"/>
    </source>
</evidence>
<feature type="transmembrane region" description="Helical" evidence="9">
    <location>
        <begin position="376"/>
        <end position="395"/>
    </location>
</feature>
<feature type="transmembrane region" description="Helical" evidence="9">
    <location>
        <begin position="415"/>
        <end position="438"/>
    </location>
</feature>
<protein>
    <submittedName>
        <fullName evidence="12">Calmodulin-binding domain-containing protein</fullName>
    </submittedName>
</protein>
<evidence type="ECO:0000256" key="7">
    <source>
        <dbReference type="ARBA" id="ARBA00023303"/>
    </source>
</evidence>
<dbReference type="Proteomes" id="UP000887574">
    <property type="component" value="Unplaced"/>
</dbReference>
<accession>A0A915ECV6</accession>
<evidence type="ECO:0000256" key="9">
    <source>
        <dbReference type="SAM" id="Phobius"/>
    </source>
</evidence>